<evidence type="ECO:0000256" key="3">
    <source>
        <dbReference type="ARBA" id="ARBA00009607"/>
    </source>
</evidence>
<evidence type="ECO:0000256" key="8">
    <source>
        <dbReference type="ARBA" id="ARBA00023065"/>
    </source>
</evidence>
<evidence type="ECO:0000256" key="7">
    <source>
        <dbReference type="ARBA" id="ARBA00022989"/>
    </source>
</evidence>
<dbReference type="Pfam" id="PF10251">
    <property type="entry name" value="PEN-2"/>
    <property type="match status" value="2"/>
</dbReference>
<protein>
    <recommendedName>
        <fullName evidence="11">ATP synthase F1 complex delta/epsilon subunit N-terminal domain-containing protein</fullName>
    </recommendedName>
</protein>
<evidence type="ECO:0000256" key="4">
    <source>
        <dbReference type="ARBA" id="ARBA00022448"/>
    </source>
</evidence>
<dbReference type="PANTHER" id="PTHR16318">
    <property type="entry name" value="GAMMA-SECRETASE SUBUNIT PEN-2"/>
    <property type="match status" value="1"/>
</dbReference>
<proteinExistence type="inferred from homology"/>
<dbReference type="GO" id="GO:0070765">
    <property type="term" value="C:gamma-secretase complex"/>
    <property type="evidence" value="ECO:0007669"/>
    <property type="project" value="TreeGrafter"/>
</dbReference>
<dbReference type="GO" id="GO:0007219">
    <property type="term" value="P:Notch signaling pathway"/>
    <property type="evidence" value="ECO:0007669"/>
    <property type="project" value="UniProtKB-KW"/>
</dbReference>
<feature type="transmembrane region" description="Helical" evidence="10">
    <location>
        <begin position="179"/>
        <end position="198"/>
    </location>
</feature>
<dbReference type="GO" id="GO:0045259">
    <property type="term" value="C:proton-transporting ATP synthase complex"/>
    <property type="evidence" value="ECO:0007669"/>
    <property type="project" value="InterPro"/>
</dbReference>
<dbReference type="SUPFAM" id="SSF51344">
    <property type="entry name" value="Epsilon subunit of F1F0-ATP synthase N-terminal domain"/>
    <property type="match status" value="1"/>
</dbReference>
<evidence type="ECO:0000256" key="5">
    <source>
        <dbReference type="ARBA" id="ARBA00022692"/>
    </source>
</evidence>
<evidence type="ECO:0000256" key="1">
    <source>
        <dbReference type="ARBA" id="ARBA00004141"/>
    </source>
</evidence>
<comment type="similarity">
    <text evidence="2">Belongs to the ATPase epsilon chain family.</text>
</comment>
<comment type="subcellular location">
    <subcellularLocation>
        <location evidence="1">Membrane</location>
        <topology evidence="1">Multi-pass membrane protein</topology>
    </subcellularLocation>
</comment>
<evidence type="ECO:0000313" key="12">
    <source>
        <dbReference type="EMBL" id="KAK9110403.1"/>
    </source>
</evidence>
<evidence type="ECO:0000256" key="9">
    <source>
        <dbReference type="ARBA" id="ARBA00023136"/>
    </source>
</evidence>
<keyword evidence="4" id="KW-0813">Transport</keyword>
<evidence type="ECO:0000256" key="6">
    <source>
        <dbReference type="ARBA" id="ARBA00022976"/>
    </source>
</evidence>
<feature type="transmembrane region" description="Helical" evidence="10">
    <location>
        <begin position="51"/>
        <end position="71"/>
    </location>
</feature>
<evidence type="ECO:0000313" key="13">
    <source>
        <dbReference type="Proteomes" id="UP001417504"/>
    </source>
</evidence>
<dbReference type="InterPro" id="IPR036771">
    <property type="entry name" value="ATPsynth_dsu/esu_N"/>
</dbReference>
<dbReference type="GO" id="GO:0046933">
    <property type="term" value="F:proton-transporting ATP synthase activity, rotational mechanism"/>
    <property type="evidence" value="ECO:0007669"/>
    <property type="project" value="InterPro"/>
</dbReference>
<dbReference type="PANTHER" id="PTHR16318:SF0">
    <property type="entry name" value="GAMMA-SECRETASE SUBUNIT PEN-2"/>
    <property type="match status" value="1"/>
</dbReference>
<dbReference type="HAMAP" id="MF_00530">
    <property type="entry name" value="ATP_synth_epsil_bac"/>
    <property type="match status" value="1"/>
</dbReference>
<keyword evidence="8" id="KW-0406">Ion transport</keyword>
<dbReference type="InterPro" id="IPR020546">
    <property type="entry name" value="ATP_synth_F1_dsu/esu_N"/>
</dbReference>
<keyword evidence="7 10" id="KW-1133">Transmembrane helix</keyword>
<comment type="similarity">
    <text evidence="3">Belongs to the PEN-2 family.</text>
</comment>
<comment type="caution">
    <text evidence="12">The sequence shown here is derived from an EMBL/GenBank/DDBJ whole genome shotgun (WGS) entry which is preliminary data.</text>
</comment>
<keyword evidence="13" id="KW-1185">Reference proteome</keyword>
<organism evidence="12 13">
    <name type="scientific">Stephania japonica</name>
    <dbReference type="NCBI Taxonomy" id="461633"/>
    <lineage>
        <taxon>Eukaryota</taxon>
        <taxon>Viridiplantae</taxon>
        <taxon>Streptophyta</taxon>
        <taxon>Embryophyta</taxon>
        <taxon>Tracheophyta</taxon>
        <taxon>Spermatophyta</taxon>
        <taxon>Magnoliopsida</taxon>
        <taxon>Ranunculales</taxon>
        <taxon>Menispermaceae</taxon>
        <taxon>Menispermoideae</taxon>
        <taxon>Cissampelideae</taxon>
        <taxon>Stephania</taxon>
    </lineage>
</organism>
<feature type="domain" description="ATP synthase F1 complex delta/epsilon subunit N-terminal" evidence="11">
    <location>
        <begin position="100"/>
        <end position="161"/>
    </location>
</feature>
<dbReference type="AlphaFoldDB" id="A0AAP0I888"/>
<sequence length="226" mass="25309">MESGQSIRGGGAESTTGLVHRASVPRQPIWPTIDGPLGLSDEESLSYARRFFNFGFLFLPWLWAVNCFYFWPVLRHSPAFPRIRHCESLNFFISFDFHQLEVKEIILSANSGQIGVLPNHAPIATAFDIDILRIRLRKDQWSTIALMGGFAKVGNNEITIVNTVLKDIIDSSPPVPVSAIGFTVFTVLLGAWALTFAIGGERLFGPVWEQLVMYNVAEKYGLTSWY</sequence>
<keyword evidence="6" id="KW-0914">Notch signaling pathway</keyword>
<keyword evidence="9 10" id="KW-0472">Membrane</keyword>
<evidence type="ECO:0000256" key="10">
    <source>
        <dbReference type="SAM" id="Phobius"/>
    </source>
</evidence>
<evidence type="ECO:0000259" key="11">
    <source>
        <dbReference type="Pfam" id="PF02823"/>
    </source>
</evidence>
<gene>
    <name evidence="12" type="ORF">Sjap_018463</name>
</gene>
<dbReference type="Pfam" id="PF02823">
    <property type="entry name" value="ATP-synt_DE_N"/>
    <property type="match status" value="1"/>
</dbReference>
<reference evidence="12 13" key="1">
    <citation type="submission" date="2024-01" db="EMBL/GenBank/DDBJ databases">
        <title>Genome assemblies of Stephania.</title>
        <authorList>
            <person name="Yang L."/>
        </authorList>
    </citation>
    <scope>NUCLEOTIDE SEQUENCE [LARGE SCALE GENOMIC DNA]</scope>
    <source>
        <strain evidence="12">QJT</strain>
        <tissue evidence="12">Leaf</tissue>
    </source>
</reference>
<dbReference type="InterPro" id="IPR019379">
    <property type="entry name" value="Gamma_Secretase_Asp_P_PEN2"/>
</dbReference>
<evidence type="ECO:0000256" key="2">
    <source>
        <dbReference type="ARBA" id="ARBA00005712"/>
    </source>
</evidence>
<dbReference type="CDD" id="cd12152">
    <property type="entry name" value="F1-ATPase_delta"/>
    <property type="match status" value="1"/>
</dbReference>
<dbReference type="Proteomes" id="UP001417504">
    <property type="component" value="Unassembled WGS sequence"/>
</dbReference>
<name>A0AAP0I888_9MAGN</name>
<keyword evidence="5 10" id="KW-0812">Transmembrane</keyword>
<dbReference type="EMBL" id="JBBNAE010000007">
    <property type="protein sequence ID" value="KAK9110403.1"/>
    <property type="molecule type" value="Genomic_DNA"/>
</dbReference>
<dbReference type="InterPro" id="IPR001469">
    <property type="entry name" value="ATP_synth_F1_dsu/esu"/>
</dbReference>
<dbReference type="Gene3D" id="2.60.15.10">
    <property type="entry name" value="F0F1 ATP synthase delta/epsilon subunit, N-terminal"/>
    <property type="match status" value="1"/>
</dbReference>
<accession>A0AAP0I888</accession>